<dbReference type="Gene3D" id="1.10.601.10">
    <property type="entry name" value="RNA Polymerase Primary Sigma Factor"/>
    <property type="match status" value="1"/>
</dbReference>
<feature type="domain" description="RNA polymerase sigma-70 region 1.2" evidence="5">
    <location>
        <begin position="18"/>
        <end position="49"/>
    </location>
</feature>
<dbReference type="EMBL" id="WWEO01000037">
    <property type="protein sequence ID" value="NCD68274.1"/>
    <property type="molecule type" value="Genomic_DNA"/>
</dbReference>
<organism evidence="9 10">
    <name type="scientific">Mucilaginibacter agri</name>
    <dbReference type="NCBI Taxonomy" id="2695265"/>
    <lineage>
        <taxon>Bacteria</taxon>
        <taxon>Pseudomonadati</taxon>
        <taxon>Bacteroidota</taxon>
        <taxon>Sphingobacteriia</taxon>
        <taxon>Sphingobacteriales</taxon>
        <taxon>Sphingobacteriaceae</taxon>
        <taxon>Mucilaginibacter</taxon>
    </lineage>
</organism>
<keyword evidence="2" id="KW-0731">Sigma factor</keyword>
<evidence type="ECO:0000313" key="9">
    <source>
        <dbReference type="EMBL" id="NCD68274.1"/>
    </source>
</evidence>
<dbReference type="RefSeq" id="WP_166584302.1">
    <property type="nucleotide sequence ID" value="NZ_WWEO01000037.1"/>
</dbReference>
<dbReference type="NCBIfam" id="TIGR02937">
    <property type="entry name" value="sigma70-ECF"/>
    <property type="match status" value="1"/>
</dbReference>
<dbReference type="InterPro" id="IPR007627">
    <property type="entry name" value="RNA_pol_sigma70_r2"/>
</dbReference>
<dbReference type="GO" id="GO:0016987">
    <property type="term" value="F:sigma factor activity"/>
    <property type="evidence" value="ECO:0007669"/>
    <property type="project" value="UniProtKB-KW"/>
</dbReference>
<reference evidence="9" key="1">
    <citation type="submission" date="2020-01" db="EMBL/GenBank/DDBJ databases">
        <authorList>
            <person name="Seo Y.L."/>
        </authorList>
    </citation>
    <scope>NUCLEOTIDE SEQUENCE</scope>
    <source>
        <strain evidence="9">R11</strain>
    </source>
</reference>
<feature type="domain" description="RNA polymerase sigma-70 region 2" evidence="7">
    <location>
        <begin position="54"/>
        <end position="123"/>
    </location>
</feature>
<feature type="domain" description="RNA polymerase sigma-70 region 4" evidence="8">
    <location>
        <begin position="221"/>
        <end position="272"/>
    </location>
</feature>
<dbReference type="InterPro" id="IPR014284">
    <property type="entry name" value="RNA_pol_sigma-70_dom"/>
</dbReference>
<dbReference type="GO" id="GO:0006352">
    <property type="term" value="P:DNA-templated transcription initiation"/>
    <property type="evidence" value="ECO:0007669"/>
    <property type="project" value="InterPro"/>
</dbReference>
<evidence type="ECO:0000256" key="2">
    <source>
        <dbReference type="ARBA" id="ARBA00023082"/>
    </source>
</evidence>
<dbReference type="InterPro" id="IPR007630">
    <property type="entry name" value="RNA_pol_sigma70_r4"/>
</dbReference>
<feature type="domain" description="RNA polymerase sigma-70 region 3" evidence="6">
    <location>
        <begin position="135"/>
        <end position="202"/>
    </location>
</feature>
<evidence type="ECO:0000256" key="3">
    <source>
        <dbReference type="ARBA" id="ARBA00023125"/>
    </source>
</evidence>
<dbReference type="PIRSF" id="PIRSF000770">
    <property type="entry name" value="RNA_pol_sigma-SigE/K"/>
    <property type="match status" value="1"/>
</dbReference>
<dbReference type="InterPro" id="IPR013324">
    <property type="entry name" value="RNA_pol_sigma_r3/r4-like"/>
</dbReference>
<keyword evidence="10" id="KW-1185">Reference proteome</keyword>
<keyword evidence="4" id="KW-0804">Transcription</keyword>
<dbReference type="InterPro" id="IPR050239">
    <property type="entry name" value="Sigma-70_RNA_pol_init_factors"/>
</dbReference>
<evidence type="ECO:0000259" key="5">
    <source>
        <dbReference type="Pfam" id="PF00140"/>
    </source>
</evidence>
<dbReference type="Pfam" id="PF00140">
    <property type="entry name" value="Sigma70_r1_2"/>
    <property type="match status" value="1"/>
</dbReference>
<dbReference type="PANTHER" id="PTHR30603:SF47">
    <property type="entry name" value="RNA POLYMERASE SIGMA FACTOR SIGD, CHLOROPLASTIC"/>
    <property type="match status" value="1"/>
</dbReference>
<evidence type="ECO:0000259" key="6">
    <source>
        <dbReference type="Pfam" id="PF04539"/>
    </source>
</evidence>
<gene>
    <name evidence="9" type="ORF">GSY63_02755</name>
</gene>
<proteinExistence type="predicted"/>
<evidence type="ECO:0000256" key="4">
    <source>
        <dbReference type="ARBA" id="ARBA00023163"/>
    </source>
</evidence>
<dbReference type="Pfam" id="PF04545">
    <property type="entry name" value="Sigma70_r4"/>
    <property type="match status" value="1"/>
</dbReference>
<evidence type="ECO:0000259" key="8">
    <source>
        <dbReference type="Pfam" id="PF04545"/>
    </source>
</evidence>
<keyword evidence="1" id="KW-0805">Transcription regulation</keyword>
<evidence type="ECO:0000313" key="10">
    <source>
        <dbReference type="Proteomes" id="UP000638732"/>
    </source>
</evidence>
<dbReference type="Pfam" id="PF04539">
    <property type="entry name" value="Sigma70_r3"/>
    <property type="match status" value="1"/>
</dbReference>
<dbReference type="InterPro" id="IPR036388">
    <property type="entry name" value="WH-like_DNA-bd_sf"/>
</dbReference>
<dbReference type="GO" id="GO:0003677">
    <property type="term" value="F:DNA binding"/>
    <property type="evidence" value="ECO:0007669"/>
    <property type="project" value="UniProtKB-KW"/>
</dbReference>
<evidence type="ECO:0000256" key="1">
    <source>
        <dbReference type="ARBA" id="ARBA00023015"/>
    </source>
</evidence>
<dbReference type="InterPro" id="IPR009042">
    <property type="entry name" value="RNA_pol_sigma70_r1_2"/>
</dbReference>
<dbReference type="SUPFAM" id="SSF88946">
    <property type="entry name" value="Sigma2 domain of RNA polymerase sigma factors"/>
    <property type="match status" value="1"/>
</dbReference>
<name>A0A966DT11_9SPHI</name>
<dbReference type="Pfam" id="PF04542">
    <property type="entry name" value="Sigma70_r2"/>
    <property type="match status" value="1"/>
</dbReference>
<keyword evidence="3" id="KW-0238">DNA-binding</keyword>
<dbReference type="InterPro" id="IPR000943">
    <property type="entry name" value="RNA_pol_sigma70"/>
</dbReference>
<dbReference type="Gene3D" id="1.10.10.10">
    <property type="entry name" value="Winged helix-like DNA-binding domain superfamily/Winged helix DNA-binding domain"/>
    <property type="match status" value="2"/>
</dbReference>
<protein>
    <submittedName>
        <fullName evidence="9">Sigma-70 family RNA polymerase sigma factor</fullName>
    </submittedName>
</protein>
<comment type="caution">
    <text evidence="9">The sequence shown here is derived from an EMBL/GenBank/DDBJ whole genome shotgun (WGS) entry which is preliminary data.</text>
</comment>
<evidence type="ECO:0000259" key="7">
    <source>
        <dbReference type="Pfam" id="PF04542"/>
    </source>
</evidence>
<dbReference type="SUPFAM" id="SSF88659">
    <property type="entry name" value="Sigma3 and sigma4 domains of RNA polymerase sigma factors"/>
    <property type="match status" value="2"/>
</dbReference>
<dbReference type="PRINTS" id="PR00046">
    <property type="entry name" value="SIGMA70FCT"/>
</dbReference>
<accession>A0A966DT11</accession>
<dbReference type="PANTHER" id="PTHR30603">
    <property type="entry name" value="RNA POLYMERASE SIGMA FACTOR RPO"/>
    <property type="match status" value="1"/>
</dbReference>
<reference evidence="9" key="2">
    <citation type="submission" date="2020-10" db="EMBL/GenBank/DDBJ databases">
        <title>Mucilaginibacter sp. nov., isolated from soil.</title>
        <authorList>
            <person name="Jeon C.O."/>
        </authorList>
    </citation>
    <scope>NUCLEOTIDE SEQUENCE</scope>
    <source>
        <strain evidence="9">R11</strain>
    </source>
</reference>
<dbReference type="AlphaFoldDB" id="A0A966DT11"/>
<sequence length="285" mass="32223">MRNLQITASFTDPESPVVSSYLQEVARTSLITADEETTLARKIRAGDEAALQKLVTSNLRFVVSVAKKYQRQGLPLSDLIAEGNTGLIKAATLFDETKGFRFISFAVWWIRQTIMAAIAEQTRLVRLPMNRISLLTKMKSCAAALEQRLERVPETSELAGFMQARESKLNDLIGTSGRTVSFDIQVGSNEDYRLIDQLWDEEHLADQDLRQQALKASIKQLLDQLTQREKMVIERCYGLNGEMQLTPEDIANQLSISTARVRQLKRSSIRKLEAIVEGRRGLFFN</sequence>
<dbReference type="InterPro" id="IPR013325">
    <property type="entry name" value="RNA_pol_sigma_r2"/>
</dbReference>
<dbReference type="Proteomes" id="UP000638732">
    <property type="component" value="Unassembled WGS sequence"/>
</dbReference>
<dbReference type="InterPro" id="IPR007624">
    <property type="entry name" value="RNA_pol_sigma70_r3"/>
</dbReference>